<proteinExistence type="predicted"/>
<dbReference type="AlphaFoldDB" id="W2T832"/>
<sequence>MTVERANPFAASQYHFVLRFVEKQVASALKDSAGTILFAYRQAVANMSVHKLRKAIKSCSKLYLDM</sequence>
<name>W2T832_NECAM</name>
<dbReference type="KEGG" id="nai:NECAME_03007"/>
<evidence type="ECO:0000313" key="2">
    <source>
        <dbReference type="Proteomes" id="UP000053676"/>
    </source>
</evidence>
<evidence type="ECO:0000313" key="1">
    <source>
        <dbReference type="EMBL" id="ETN78048.1"/>
    </source>
</evidence>
<protein>
    <submittedName>
        <fullName evidence="1">Uncharacterized protein</fullName>
    </submittedName>
</protein>
<organism evidence="1 2">
    <name type="scientific">Necator americanus</name>
    <name type="common">Human hookworm</name>
    <dbReference type="NCBI Taxonomy" id="51031"/>
    <lineage>
        <taxon>Eukaryota</taxon>
        <taxon>Metazoa</taxon>
        <taxon>Ecdysozoa</taxon>
        <taxon>Nematoda</taxon>
        <taxon>Chromadorea</taxon>
        <taxon>Rhabditida</taxon>
        <taxon>Rhabditina</taxon>
        <taxon>Rhabditomorpha</taxon>
        <taxon>Strongyloidea</taxon>
        <taxon>Ancylostomatidae</taxon>
        <taxon>Bunostominae</taxon>
        <taxon>Necator</taxon>
    </lineage>
</organism>
<reference evidence="2" key="1">
    <citation type="journal article" date="2014" name="Nat. Genet.">
        <title>Genome of the human hookworm Necator americanus.</title>
        <authorList>
            <person name="Tang Y.T."/>
            <person name="Gao X."/>
            <person name="Rosa B.A."/>
            <person name="Abubucker S."/>
            <person name="Hallsworth-Pepin K."/>
            <person name="Martin J."/>
            <person name="Tyagi R."/>
            <person name="Heizer E."/>
            <person name="Zhang X."/>
            <person name="Bhonagiri-Palsikar V."/>
            <person name="Minx P."/>
            <person name="Warren W.C."/>
            <person name="Wang Q."/>
            <person name="Zhan B."/>
            <person name="Hotez P.J."/>
            <person name="Sternberg P.W."/>
            <person name="Dougall A."/>
            <person name="Gaze S.T."/>
            <person name="Mulvenna J."/>
            <person name="Sotillo J."/>
            <person name="Ranganathan S."/>
            <person name="Rabelo E.M."/>
            <person name="Wilson R.K."/>
            <person name="Felgner P.L."/>
            <person name="Bethony J."/>
            <person name="Hawdon J.M."/>
            <person name="Gasser R.B."/>
            <person name="Loukas A."/>
            <person name="Mitreva M."/>
        </authorList>
    </citation>
    <scope>NUCLEOTIDE SEQUENCE [LARGE SCALE GENOMIC DNA]</scope>
</reference>
<keyword evidence="2" id="KW-1185">Reference proteome</keyword>
<gene>
    <name evidence="1" type="ORF">NECAME_03007</name>
</gene>
<accession>W2T832</accession>
<dbReference type="EMBL" id="KI660117">
    <property type="protein sequence ID" value="ETN78048.1"/>
    <property type="molecule type" value="Genomic_DNA"/>
</dbReference>
<dbReference type="Proteomes" id="UP000053676">
    <property type="component" value="Unassembled WGS sequence"/>
</dbReference>